<sequence>MKSKSAFYIVVLILVLTGLGLAWLRHVNLDIPLVPGRTRPVWHIEARIDFVAEGEPVKVNLDLPGSPPGFAQVSEQAASTGYGFSIVDTPAGRRAEWTRRSARGDQTLYYKVQMIPETDAAKKSEVKQPPNPETVYWDPLQATAAHQLEEQAWEKSSTPISFARELIKQLTASEPDQNASLLLSQYPLPELLMRLLNHAGIAARVSMGLELQDARRYQSLKPILEVFDQDRWVPVDPRTGTHGLPENLLLWHRSGKSLLDVNGGSNSEIHFSMIRQTLPAMDLARLQFHEGGLSRLSLYSLPIEEQSVFKLLLLLPVGALIITFMRIVIGIRTSGTFMPVLIALSFLQTQLVQGIAAFVIIVALGLLLRGYLSRLNLLMVARISTLIVLVIFLTSMISVIGYELGVNLGLTITFFPMIIIAWTIERMSILWEEEGSREVLIQGLGSLSVAVLAYLCMRMPIVRHLTFNFPEIHLILLAGILTMGQYTGYKLTELKRFGVMRNNG</sequence>
<evidence type="ECO:0000313" key="5">
    <source>
        <dbReference type="Proteomes" id="UP000525298"/>
    </source>
</evidence>
<evidence type="ECO:0000259" key="2">
    <source>
        <dbReference type="Pfam" id="PF14400"/>
    </source>
</evidence>
<feature type="transmembrane region" description="Helical" evidence="1">
    <location>
        <begin position="311"/>
        <end position="331"/>
    </location>
</feature>
<feature type="transmembrane region" description="Helical" evidence="1">
    <location>
        <begin position="472"/>
        <end position="491"/>
    </location>
</feature>
<dbReference type="Pfam" id="PF14402">
    <property type="entry name" value="7TM_transglut"/>
    <property type="match status" value="1"/>
</dbReference>
<dbReference type="AlphaFoldDB" id="A0A7W0C7G2"/>
<feature type="domain" description="Inactive transglutaminase fused to 7 transmembrane helices" evidence="2">
    <location>
        <begin position="25"/>
        <end position="185"/>
    </location>
</feature>
<organism evidence="4 5">
    <name type="scientific">Desulfosalsimonas propionicica</name>
    <dbReference type="NCBI Taxonomy" id="332175"/>
    <lineage>
        <taxon>Bacteria</taxon>
        <taxon>Pseudomonadati</taxon>
        <taxon>Thermodesulfobacteriota</taxon>
        <taxon>Desulfobacteria</taxon>
        <taxon>Desulfobacterales</taxon>
        <taxon>Desulfosalsimonadaceae</taxon>
        <taxon>Desulfosalsimonas</taxon>
    </lineage>
</organism>
<evidence type="ECO:0000259" key="3">
    <source>
        <dbReference type="Pfam" id="PF14402"/>
    </source>
</evidence>
<proteinExistence type="predicted"/>
<dbReference type="InterPro" id="IPR025838">
    <property type="entry name" value="Transglut_i_TM"/>
</dbReference>
<dbReference type="InterPro" id="IPR025840">
    <property type="entry name" value="7TM_transglut"/>
</dbReference>
<gene>
    <name evidence="4" type="ORF">HNR65_000877</name>
</gene>
<dbReference type="Proteomes" id="UP000525298">
    <property type="component" value="Unassembled WGS sequence"/>
</dbReference>
<feature type="transmembrane region" description="Helical" evidence="1">
    <location>
        <begin position="351"/>
        <end position="368"/>
    </location>
</feature>
<evidence type="ECO:0000256" key="1">
    <source>
        <dbReference type="SAM" id="Phobius"/>
    </source>
</evidence>
<protein>
    <recommendedName>
        <fullName evidence="6">Gonadoliberin III</fullName>
    </recommendedName>
</protein>
<feature type="transmembrane region" description="Helical" evidence="1">
    <location>
        <begin position="6"/>
        <end position="24"/>
    </location>
</feature>
<dbReference type="Pfam" id="PF14400">
    <property type="entry name" value="Transglut_i_TM"/>
    <property type="match status" value="1"/>
</dbReference>
<dbReference type="EMBL" id="JACDUS010000002">
    <property type="protein sequence ID" value="MBA2880559.1"/>
    <property type="molecule type" value="Genomic_DNA"/>
</dbReference>
<feature type="transmembrane region" description="Helical" evidence="1">
    <location>
        <begin position="408"/>
        <end position="427"/>
    </location>
</feature>
<reference evidence="4 5" key="1">
    <citation type="submission" date="2020-07" db="EMBL/GenBank/DDBJ databases">
        <title>Genomic Encyclopedia of Type Strains, Phase IV (KMG-IV): sequencing the most valuable type-strain genomes for metagenomic binning, comparative biology and taxonomic classification.</title>
        <authorList>
            <person name="Goeker M."/>
        </authorList>
    </citation>
    <scope>NUCLEOTIDE SEQUENCE [LARGE SCALE GENOMIC DNA]</scope>
    <source>
        <strain evidence="4 5">DSM 17721</strain>
    </source>
</reference>
<keyword evidence="1" id="KW-0472">Membrane</keyword>
<keyword evidence="1" id="KW-1133">Transmembrane helix</keyword>
<evidence type="ECO:0008006" key="6">
    <source>
        <dbReference type="Google" id="ProtNLM"/>
    </source>
</evidence>
<feature type="transmembrane region" description="Helical" evidence="1">
    <location>
        <begin position="380"/>
        <end position="402"/>
    </location>
</feature>
<feature type="domain" description="7 transmembrane helices usually fused to an inactive transglutaminase" evidence="3">
    <location>
        <begin position="257"/>
        <end position="500"/>
    </location>
</feature>
<dbReference type="RefSeq" id="WP_181550232.1">
    <property type="nucleotide sequence ID" value="NZ_JACDUS010000002.1"/>
</dbReference>
<feature type="transmembrane region" description="Helical" evidence="1">
    <location>
        <begin position="439"/>
        <end position="460"/>
    </location>
</feature>
<keyword evidence="5" id="KW-1185">Reference proteome</keyword>
<evidence type="ECO:0000313" key="4">
    <source>
        <dbReference type="EMBL" id="MBA2880559.1"/>
    </source>
</evidence>
<name>A0A7W0C7G2_9BACT</name>
<accession>A0A7W0C7G2</accession>
<keyword evidence="1" id="KW-0812">Transmembrane</keyword>
<comment type="caution">
    <text evidence="4">The sequence shown here is derived from an EMBL/GenBank/DDBJ whole genome shotgun (WGS) entry which is preliminary data.</text>
</comment>